<feature type="region of interest" description="Disordered" evidence="1">
    <location>
        <begin position="46"/>
        <end position="76"/>
    </location>
</feature>
<keyword evidence="2" id="KW-0812">Transmembrane</keyword>
<evidence type="ECO:0000313" key="5">
    <source>
        <dbReference type="Proteomes" id="UP000236333"/>
    </source>
</evidence>
<keyword evidence="5" id="KW-1185">Reference proteome</keyword>
<sequence length="167" mass="17560">MAGCHACAGKSALRPAACRSARALRVPTRTTVAGGVRHDAGGVRSRSGFAACSSSPRSDDARTPASSARDGPEDDVWVDSLPAALGLEREGGPADPDMWASKPAWCQPWTILTTGTLVVAGGYTLSGQSLLVGVLLAVPVAVWWWLFLLLVPAQYKQAVEEYNAGRR</sequence>
<accession>A0A2J8A7N3</accession>
<reference evidence="4 5" key="1">
    <citation type="journal article" date="2017" name="Mol. Biol. Evol.">
        <title>The 4-celled Tetrabaena socialis nuclear genome reveals the essential components for genetic control of cell number at the origin of multicellularity in the volvocine lineage.</title>
        <authorList>
            <person name="Featherston J."/>
            <person name="Arakaki Y."/>
            <person name="Hanschen E.R."/>
            <person name="Ferris P.J."/>
            <person name="Michod R.E."/>
            <person name="Olson B.J.S.C."/>
            <person name="Nozaki H."/>
            <person name="Durand P.M."/>
        </authorList>
    </citation>
    <scope>NUCLEOTIDE SEQUENCE [LARGE SCALE GENOMIC DNA]</scope>
    <source>
        <strain evidence="4 5">NIES-571</strain>
    </source>
</reference>
<dbReference type="AlphaFoldDB" id="A0A2J8A7N3"/>
<feature type="transmembrane region" description="Helical" evidence="2">
    <location>
        <begin position="108"/>
        <end position="125"/>
    </location>
</feature>
<feature type="transmembrane region" description="Helical" evidence="2">
    <location>
        <begin position="131"/>
        <end position="151"/>
    </location>
</feature>
<proteinExistence type="predicted"/>
<dbReference type="EMBL" id="PGGS01000125">
    <property type="protein sequence ID" value="PNH08531.1"/>
    <property type="molecule type" value="Genomic_DNA"/>
</dbReference>
<dbReference type="Pfam" id="PF20522">
    <property type="entry name" value="DUF6737"/>
    <property type="match status" value="1"/>
</dbReference>
<dbReference type="InterPro" id="IPR046625">
    <property type="entry name" value="DUF6737"/>
</dbReference>
<gene>
    <name evidence="4" type="ORF">TSOC_004906</name>
</gene>
<keyword evidence="2" id="KW-1133">Transmembrane helix</keyword>
<dbReference type="PANTHER" id="PTHR36046">
    <property type="entry name" value="PROTEIN, PUTATIVE-RELATED"/>
    <property type="match status" value="1"/>
</dbReference>
<feature type="domain" description="DUF6737" evidence="3">
    <location>
        <begin position="98"/>
        <end position="153"/>
    </location>
</feature>
<dbReference type="OrthoDB" id="1747990at2759"/>
<evidence type="ECO:0000256" key="1">
    <source>
        <dbReference type="SAM" id="MobiDB-lite"/>
    </source>
</evidence>
<dbReference type="Proteomes" id="UP000236333">
    <property type="component" value="Unassembled WGS sequence"/>
</dbReference>
<evidence type="ECO:0000256" key="2">
    <source>
        <dbReference type="SAM" id="Phobius"/>
    </source>
</evidence>
<organism evidence="4 5">
    <name type="scientific">Tetrabaena socialis</name>
    <dbReference type="NCBI Taxonomy" id="47790"/>
    <lineage>
        <taxon>Eukaryota</taxon>
        <taxon>Viridiplantae</taxon>
        <taxon>Chlorophyta</taxon>
        <taxon>core chlorophytes</taxon>
        <taxon>Chlorophyceae</taxon>
        <taxon>CS clade</taxon>
        <taxon>Chlamydomonadales</taxon>
        <taxon>Tetrabaenaceae</taxon>
        <taxon>Tetrabaena</taxon>
    </lineage>
</organism>
<name>A0A2J8A7N3_9CHLO</name>
<evidence type="ECO:0000313" key="4">
    <source>
        <dbReference type="EMBL" id="PNH08531.1"/>
    </source>
</evidence>
<protein>
    <recommendedName>
        <fullName evidence="3">DUF6737 domain-containing protein</fullName>
    </recommendedName>
</protein>
<dbReference type="PANTHER" id="PTHR36046:SF1">
    <property type="entry name" value="DUF6737 DOMAIN-CONTAINING PROTEIN"/>
    <property type="match status" value="1"/>
</dbReference>
<evidence type="ECO:0000259" key="3">
    <source>
        <dbReference type="Pfam" id="PF20522"/>
    </source>
</evidence>
<comment type="caution">
    <text evidence="4">The sequence shown here is derived from an EMBL/GenBank/DDBJ whole genome shotgun (WGS) entry which is preliminary data.</text>
</comment>
<keyword evidence="2" id="KW-0472">Membrane</keyword>